<dbReference type="PANTHER" id="PTHR40765">
    <property type="entry name" value="ESX-2 SECRETION SYSTEM ATPASE ECCB2"/>
    <property type="match status" value="1"/>
</dbReference>
<comment type="similarity">
    <text evidence="2">Belongs to the EccB family.</text>
</comment>
<comment type="subcellular location">
    <subcellularLocation>
        <location evidence="1">Cell membrane</location>
        <topology evidence="1">Single-pass membrane protein</topology>
    </subcellularLocation>
</comment>
<name>A0ABV6A774_9PSEU</name>
<sequence>MQTQRDHVHAYQTLVGRMSAALLLGDTNYSEPPARRALTGMVFGVVLALLVGVAFWVYGLINPGGNMAWRKPGVILVEKETGARYVYQRGVLVPVRNHASAMLVQGQGARTESISRASLSELERGLPIGIPDAPDSVPAPDGLVTGSWLLCLPQPVPGTGLMSVNLNPDAESKPIAADEYLWVGAASGTQYLVWQNQKLSLADQSVPVALGLGTGTPPTAPPAWLSALPDGPVIGAAQIPGAGTGSTKIGGAPHTVGTVFRQVAGNGVEQFYVLRADGLAPLSRTESALLQAKSGRAAVAVDAADVASAPRSADTSLTTRIPDLLTARSLVAGERSFCLRQNTFQTRVVSEAVTAERRFAWIGTNTEIGAYVKPATGMLVASVPAPTGPGAKPERFLITERGFKYALTSDETIQALGFGGLTPRPMAAEVLAAIPSGPALSRTAVGVIEKGRG</sequence>
<evidence type="ECO:0000256" key="6">
    <source>
        <dbReference type="ARBA" id="ARBA00022801"/>
    </source>
</evidence>
<proteinExistence type="inferred from homology"/>
<protein>
    <submittedName>
        <fullName evidence="11">Type VII secretion protein EccB</fullName>
    </submittedName>
</protein>
<keyword evidence="6" id="KW-0378">Hydrolase</keyword>
<dbReference type="Gene3D" id="3.30.2390.20">
    <property type="entry name" value="Type VII secretion system EccB, repeat 1 domain"/>
    <property type="match status" value="1"/>
</dbReference>
<evidence type="ECO:0000256" key="2">
    <source>
        <dbReference type="ARBA" id="ARBA00008149"/>
    </source>
</evidence>
<keyword evidence="12" id="KW-1185">Reference proteome</keyword>
<evidence type="ECO:0000313" key="12">
    <source>
        <dbReference type="Proteomes" id="UP001589693"/>
    </source>
</evidence>
<dbReference type="RefSeq" id="WP_377861320.1">
    <property type="nucleotide sequence ID" value="NZ_JBHLZU010000032.1"/>
</dbReference>
<evidence type="ECO:0000256" key="1">
    <source>
        <dbReference type="ARBA" id="ARBA00004162"/>
    </source>
</evidence>
<dbReference type="InterPro" id="IPR044857">
    <property type="entry name" value="T7SS_EccB_R1"/>
</dbReference>
<keyword evidence="3" id="KW-1003">Cell membrane</keyword>
<dbReference type="Gene3D" id="2.40.50.910">
    <property type="entry name" value="Type VII secretion system EccB, repeat 3 domain"/>
    <property type="match status" value="1"/>
</dbReference>
<evidence type="ECO:0000256" key="5">
    <source>
        <dbReference type="ARBA" id="ARBA00022741"/>
    </source>
</evidence>
<dbReference type="NCBIfam" id="TIGR03919">
    <property type="entry name" value="T7SS_EccB"/>
    <property type="match status" value="1"/>
</dbReference>
<dbReference type="EMBL" id="JBHLZU010000032">
    <property type="protein sequence ID" value="MFB9909025.1"/>
    <property type="molecule type" value="Genomic_DNA"/>
</dbReference>
<evidence type="ECO:0000256" key="7">
    <source>
        <dbReference type="ARBA" id="ARBA00022840"/>
    </source>
</evidence>
<dbReference type="Pfam" id="PF05108">
    <property type="entry name" value="T7SS_ESX1_EccB"/>
    <property type="match status" value="1"/>
</dbReference>
<keyword evidence="5" id="KW-0547">Nucleotide-binding</keyword>
<reference evidence="11 12" key="1">
    <citation type="submission" date="2024-09" db="EMBL/GenBank/DDBJ databases">
        <authorList>
            <person name="Sun Q."/>
            <person name="Mori K."/>
        </authorList>
    </citation>
    <scope>NUCLEOTIDE SEQUENCE [LARGE SCALE GENOMIC DNA]</scope>
    <source>
        <strain evidence="11 12">TBRC 7907</strain>
    </source>
</reference>
<keyword evidence="4 10" id="KW-0812">Transmembrane</keyword>
<dbReference type="InterPro" id="IPR042485">
    <property type="entry name" value="T7SS_EccB_R3"/>
</dbReference>
<keyword evidence="7" id="KW-0067">ATP-binding</keyword>
<evidence type="ECO:0000256" key="10">
    <source>
        <dbReference type="SAM" id="Phobius"/>
    </source>
</evidence>
<dbReference type="PANTHER" id="PTHR40765:SF2">
    <property type="entry name" value="ESX-2 SECRETION SYSTEM ATPASE ECCB2"/>
    <property type="match status" value="1"/>
</dbReference>
<evidence type="ECO:0000256" key="4">
    <source>
        <dbReference type="ARBA" id="ARBA00022692"/>
    </source>
</evidence>
<dbReference type="Proteomes" id="UP001589693">
    <property type="component" value="Unassembled WGS sequence"/>
</dbReference>
<keyword evidence="9 10" id="KW-0472">Membrane</keyword>
<evidence type="ECO:0000256" key="9">
    <source>
        <dbReference type="ARBA" id="ARBA00023136"/>
    </source>
</evidence>
<keyword evidence="8 10" id="KW-1133">Transmembrane helix</keyword>
<evidence type="ECO:0000313" key="11">
    <source>
        <dbReference type="EMBL" id="MFB9909025.1"/>
    </source>
</evidence>
<feature type="transmembrane region" description="Helical" evidence="10">
    <location>
        <begin position="37"/>
        <end position="61"/>
    </location>
</feature>
<evidence type="ECO:0000256" key="8">
    <source>
        <dbReference type="ARBA" id="ARBA00022989"/>
    </source>
</evidence>
<gene>
    <name evidence="11" type="primary">eccB</name>
    <name evidence="11" type="ORF">ACFFQA_34235</name>
</gene>
<dbReference type="InterPro" id="IPR007795">
    <property type="entry name" value="T7SS_EccB"/>
</dbReference>
<comment type="caution">
    <text evidence="11">The sequence shown here is derived from an EMBL/GenBank/DDBJ whole genome shotgun (WGS) entry which is preliminary data.</text>
</comment>
<evidence type="ECO:0000256" key="3">
    <source>
        <dbReference type="ARBA" id="ARBA00022475"/>
    </source>
</evidence>
<accession>A0ABV6A774</accession>
<organism evidence="11 12">
    <name type="scientific">Allokutzneria oryzae</name>
    <dbReference type="NCBI Taxonomy" id="1378989"/>
    <lineage>
        <taxon>Bacteria</taxon>
        <taxon>Bacillati</taxon>
        <taxon>Actinomycetota</taxon>
        <taxon>Actinomycetes</taxon>
        <taxon>Pseudonocardiales</taxon>
        <taxon>Pseudonocardiaceae</taxon>
        <taxon>Allokutzneria</taxon>
    </lineage>
</organism>